<reference evidence="2" key="1">
    <citation type="submission" date="2022-06" db="EMBL/GenBank/DDBJ databases">
        <authorList>
            <person name="Ping M."/>
        </authorList>
    </citation>
    <scope>NUCLEOTIDE SEQUENCE</scope>
    <source>
        <strain evidence="2">JCM11759T</strain>
    </source>
</reference>
<proteinExistence type="predicted"/>
<feature type="compositionally biased region" description="Low complexity" evidence="1">
    <location>
        <begin position="37"/>
        <end position="47"/>
    </location>
</feature>
<sequence length="60" mass="6483">MPPKARSSTQDAVYGQLLQIRDIHGGVTLNAPPQAPFRPRSGSSPGYGRSGHTRRVRTTP</sequence>
<dbReference type="Proteomes" id="UP001055940">
    <property type="component" value="Chromosome"/>
</dbReference>
<protein>
    <submittedName>
        <fullName evidence="2">Uncharacterized protein</fullName>
    </submittedName>
</protein>
<accession>A0ABY5D7N3</accession>
<gene>
    <name evidence="2" type="ORF">NE857_28175</name>
</gene>
<keyword evidence="3" id="KW-1185">Reference proteome</keyword>
<feature type="compositionally biased region" description="Basic residues" evidence="1">
    <location>
        <begin position="51"/>
        <end position="60"/>
    </location>
</feature>
<dbReference type="EMBL" id="CP099837">
    <property type="protein sequence ID" value="USY19106.1"/>
    <property type="molecule type" value="Genomic_DNA"/>
</dbReference>
<evidence type="ECO:0000313" key="3">
    <source>
        <dbReference type="Proteomes" id="UP001055940"/>
    </source>
</evidence>
<name>A0ABY5D7N3_9ACTN</name>
<evidence type="ECO:0000256" key="1">
    <source>
        <dbReference type="SAM" id="MobiDB-lite"/>
    </source>
</evidence>
<dbReference type="RefSeq" id="WP_254418385.1">
    <property type="nucleotide sequence ID" value="NZ_BAAAJB010000081.1"/>
</dbReference>
<organism evidence="2 3">
    <name type="scientific">Nocardiopsis exhalans</name>
    <dbReference type="NCBI Taxonomy" id="163604"/>
    <lineage>
        <taxon>Bacteria</taxon>
        <taxon>Bacillati</taxon>
        <taxon>Actinomycetota</taxon>
        <taxon>Actinomycetes</taxon>
        <taxon>Streptosporangiales</taxon>
        <taxon>Nocardiopsidaceae</taxon>
        <taxon>Nocardiopsis</taxon>
    </lineage>
</organism>
<evidence type="ECO:0000313" key="2">
    <source>
        <dbReference type="EMBL" id="USY19106.1"/>
    </source>
</evidence>
<feature type="region of interest" description="Disordered" evidence="1">
    <location>
        <begin position="25"/>
        <end position="60"/>
    </location>
</feature>